<dbReference type="Gene3D" id="3.30.390.30">
    <property type="match status" value="1"/>
</dbReference>
<dbReference type="Pfam" id="PF21791">
    <property type="entry name" value="MDHAR3-like_C"/>
    <property type="match status" value="1"/>
</dbReference>
<evidence type="ECO:0000256" key="1">
    <source>
        <dbReference type="ARBA" id="ARBA00001974"/>
    </source>
</evidence>
<organism evidence="10">
    <name type="scientific">Dunaliella tertiolecta</name>
    <name type="common">Green alga</name>
    <dbReference type="NCBI Taxonomy" id="3047"/>
    <lineage>
        <taxon>Eukaryota</taxon>
        <taxon>Viridiplantae</taxon>
        <taxon>Chlorophyta</taxon>
        <taxon>core chlorophytes</taxon>
        <taxon>Chlorophyceae</taxon>
        <taxon>CS clade</taxon>
        <taxon>Chlamydomonadales</taxon>
        <taxon>Dunaliellaceae</taxon>
        <taxon>Dunaliella</taxon>
    </lineage>
</organism>
<name>A0A7S3QQJ3_DUNTE</name>
<dbReference type="PRINTS" id="PR00411">
    <property type="entry name" value="PNDRDTASEI"/>
</dbReference>
<dbReference type="Gene3D" id="3.50.50.60">
    <property type="entry name" value="FAD/NAD(P)-binding domain"/>
    <property type="match status" value="2"/>
</dbReference>
<protein>
    <recommendedName>
        <fullName evidence="7">monodehydroascorbate reductase (NADH)</fullName>
        <ecNumber evidence="7">1.6.5.4</ecNumber>
    </recommendedName>
</protein>
<dbReference type="InterPro" id="IPR016156">
    <property type="entry name" value="FAD/NAD-linked_Rdtase_dimer_sf"/>
</dbReference>
<accession>A0A7S3QQJ3</accession>
<dbReference type="Pfam" id="PF07992">
    <property type="entry name" value="Pyr_redox_2"/>
    <property type="match status" value="1"/>
</dbReference>
<dbReference type="InterPro" id="IPR023753">
    <property type="entry name" value="FAD/NAD-binding_dom"/>
</dbReference>
<feature type="domain" description="Monodehydroascorbate reductase 3-like C-terminal" evidence="9">
    <location>
        <begin position="347"/>
        <end position="430"/>
    </location>
</feature>
<feature type="domain" description="FAD/NAD(P)-binding" evidence="8">
    <location>
        <begin position="11"/>
        <end position="328"/>
    </location>
</feature>
<sequence>MATEHYANVTIGGGNAAGYVAKEFVAQGLGKGELAIISDEGVCAYERPALSKAYLAPEGPARLPGFHTSVGGGGERQTPEWYAEKGITYKLNTKVQKVDAKAKSLTTASGNTITYDKLIFAAGARPVYLSEFNTPGSDLQGLHYLRNTADADKLVQDIQAAKASGGKAVLVGGGYIAMEVASQLANNGVPCTIICPENFLLSRLFTPKIAEFYEKFYASKGINIMKQAKATAFEGSGKVQQVVVSTKDGQQKLDASLVVVGVGARPNVELLDGQVEMVPKPVGGIKVDGFMRTSNPDIYAIGDLATFPLKMANGKLVRQEHVTNARQTATLAVKAIKGKATEPYDYLPFFYSRVFNLSWQFWGSNENAEVAHFGDFAGSKFGAYFISGGKVVGVFLESATPEEQSAAQKVAREQPAANLAELESKGISFATSRM</sequence>
<evidence type="ECO:0000256" key="3">
    <source>
        <dbReference type="ARBA" id="ARBA00022630"/>
    </source>
</evidence>
<evidence type="ECO:0000256" key="5">
    <source>
        <dbReference type="ARBA" id="ARBA00023002"/>
    </source>
</evidence>
<comment type="cofactor">
    <cofactor evidence="1">
        <name>FAD</name>
        <dbReference type="ChEBI" id="CHEBI:57692"/>
    </cofactor>
</comment>
<reference evidence="10" key="1">
    <citation type="submission" date="2021-01" db="EMBL/GenBank/DDBJ databases">
        <authorList>
            <person name="Corre E."/>
            <person name="Pelletier E."/>
            <person name="Niang G."/>
            <person name="Scheremetjew M."/>
            <person name="Finn R."/>
            <person name="Kale V."/>
            <person name="Holt S."/>
            <person name="Cochrane G."/>
            <person name="Meng A."/>
            <person name="Brown T."/>
            <person name="Cohen L."/>
        </authorList>
    </citation>
    <scope>NUCLEOTIDE SEQUENCE</scope>
    <source>
        <strain evidence="10">CCMP1320</strain>
    </source>
</reference>
<dbReference type="PANTHER" id="PTHR43557:SF2">
    <property type="entry name" value="RIESKE DOMAIN-CONTAINING PROTEIN-RELATED"/>
    <property type="match status" value="1"/>
</dbReference>
<dbReference type="InterPro" id="IPR036188">
    <property type="entry name" value="FAD/NAD-bd_sf"/>
</dbReference>
<dbReference type="SUPFAM" id="SSF55424">
    <property type="entry name" value="FAD/NAD-linked reductases, dimerisation (C-terminal) domain"/>
    <property type="match status" value="1"/>
</dbReference>
<dbReference type="AlphaFoldDB" id="A0A7S3QQJ3"/>
<keyword evidence="6" id="KW-0520">NAD</keyword>
<keyword evidence="4" id="KW-0274">FAD</keyword>
<gene>
    <name evidence="10" type="ORF">DTER00134_LOCUS5181</name>
</gene>
<proteinExistence type="inferred from homology"/>
<dbReference type="InterPro" id="IPR050446">
    <property type="entry name" value="FAD-oxidoreductase/Apoptosis"/>
</dbReference>
<dbReference type="PRINTS" id="PR00368">
    <property type="entry name" value="FADPNR"/>
</dbReference>
<evidence type="ECO:0000259" key="9">
    <source>
        <dbReference type="Pfam" id="PF21791"/>
    </source>
</evidence>
<keyword evidence="3" id="KW-0285">Flavoprotein</keyword>
<dbReference type="InterPro" id="IPR048618">
    <property type="entry name" value="MDHAR3-like_C"/>
</dbReference>
<evidence type="ECO:0000256" key="2">
    <source>
        <dbReference type="ARBA" id="ARBA00006442"/>
    </source>
</evidence>
<dbReference type="SUPFAM" id="SSF51905">
    <property type="entry name" value="FAD/NAD(P)-binding domain"/>
    <property type="match status" value="2"/>
</dbReference>
<dbReference type="GO" id="GO:0005737">
    <property type="term" value="C:cytoplasm"/>
    <property type="evidence" value="ECO:0007669"/>
    <property type="project" value="TreeGrafter"/>
</dbReference>
<evidence type="ECO:0000313" key="10">
    <source>
        <dbReference type="EMBL" id="CAE0490110.1"/>
    </source>
</evidence>
<dbReference type="GO" id="GO:0016656">
    <property type="term" value="F:monodehydroascorbate reductase (NADH) activity"/>
    <property type="evidence" value="ECO:0007669"/>
    <property type="project" value="UniProtKB-EC"/>
</dbReference>
<dbReference type="EC" id="1.6.5.4" evidence="7"/>
<evidence type="ECO:0000259" key="8">
    <source>
        <dbReference type="Pfam" id="PF07992"/>
    </source>
</evidence>
<evidence type="ECO:0000256" key="7">
    <source>
        <dbReference type="ARBA" id="ARBA00038920"/>
    </source>
</evidence>
<dbReference type="EMBL" id="HBIP01009402">
    <property type="protein sequence ID" value="CAE0490110.1"/>
    <property type="molecule type" value="Transcribed_RNA"/>
</dbReference>
<evidence type="ECO:0000256" key="6">
    <source>
        <dbReference type="ARBA" id="ARBA00023027"/>
    </source>
</evidence>
<keyword evidence="5" id="KW-0560">Oxidoreductase</keyword>
<evidence type="ECO:0000256" key="4">
    <source>
        <dbReference type="ARBA" id="ARBA00022827"/>
    </source>
</evidence>
<dbReference type="PANTHER" id="PTHR43557">
    <property type="entry name" value="APOPTOSIS-INDUCING FACTOR 1"/>
    <property type="match status" value="1"/>
</dbReference>
<comment type="similarity">
    <text evidence="2">Belongs to the FAD-dependent oxidoreductase family.</text>
</comment>